<dbReference type="GO" id="GO:0005737">
    <property type="term" value="C:cytoplasm"/>
    <property type="evidence" value="ECO:0007669"/>
    <property type="project" value="TreeGrafter"/>
</dbReference>
<dbReference type="InterPro" id="IPR004993">
    <property type="entry name" value="GH3"/>
</dbReference>
<accession>A0A8J7CA16</accession>
<dbReference type="InterPro" id="IPR055378">
    <property type="entry name" value="GH3_C"/>
</dbReference>
<dbReference type="PANTHER" id="PTHR31901">
    <property type="entry name" value="GH3 DOMAIN-CONTAINING PROTEIN"/>
    <property type="match status" value="1"/>
</dbReference>
<dbReference type="AlphaFoldDB" id="A0A8J7CA16"/>
<keyword evidence="4" id="KW-1185">Reference proteome</keyword>
<name>A0A8J7CA16_9CYAN</name>
<dbReference type="GO" id="GO:0016881">
    <property type="term" value="F:acid-amino acid ligase activity"/>
    <property type="evidence" value="ECO:0007669"/>
    <property type="project" value="TreeGrafter"/>
</dbReference>
<feature type="domain" description="GH3 C-terminal" evidence="2">
    <location>
        <begin position="430"/>
        <end position="543"/>
    </location>
</feature>
<gene>
    <name evidence="3" type="ORF">ICL16_32465</name>
</gene>
<dbReference type="EMBL" id="JACXAE010000098">
    <property type="protein sequence ID" value="MBD2776641.1"/>
    <property type="molecule type" value="Genomic_DNA"/>
</dbReference>
<reference evidence="3" key="1">
    <citation type="submission" date="2020-09" db="EMBL/GenBank/DDBJ databases">
        <title>Iningainema tapete sp. nov. (Scytonemataceae, Cyanobacteria) from greenhouses in central Florida (USA) produces two types of nodularin with biosynthetic potential for microcystin-LR and anabaenopeptins.</title>
        <authorList>
            <person name="Berthold D.E."/>
            <person name="Lefler F.W."/>
            <person name="Huang I.-S."/>
            <person name="Abdulla H."/>
            <person name="Zimba P.V."/>
            <person name="Laughinghouse H.D. IV."/>
        </authorList>
    </citation>
    <scope>NUCLEOTIDE SEQUENCE</scope>
    <source>
        <strain evidence="3">BLCCT55</strain>
    </source>
</reference>
<organism evidence="3 4">
    <name type="scientific">Iningainema tapete BLCC-T55</name>
    <dbReference type="NCBI Taxonomy" id="2748662"/>
    <lineage>
        <taxon>Bacteria</taxon>
        <taxon>Bacillati</taxon>
        <taxon>Cyanobacteriota</taxon>
        <taxon>Cyanophyceae</taxon>
        <taxon>Nostocales</taxon>
        <taxon>Scytonemataceae</taxon>
        <taxon>Iningainema tapete</taxon>
    </lineage>
</organism>
<dbReference type="Pfam" id="PF03321">
    <property type="entry name" value="GH3"/>
    <property type="match status" value="1"/>
</dbReference>
<evidence type="ECO:0000313" key="3">
    <source>
        <dbReference type="EMBL" id="MBD2776641.1"/>
    </source>
</evidence>
<dbReference type="Pfam" id="PF23571">
    <property type="entry name" value="GH3_M"/>
    <property type="match status" value="1"/>
</dbReference>
<protein>
    <submittedName>
        <fullName evidence="3">GH3 auxin-responsive promoter family protein</fullName>
    </submittedName>
</protein>
<evidence type="ECO:0000313" key="4">
    <source>
        <dbReference type="Proteomes" id="UP000629098"/>
    </source>
</evidence>
<proteinExistence type="predicted"/>
<dbReference type="Pfam" id="PF23572">
    <property type="entry name" value="GH3_C"/>
    <property type="match status" value="1"/>
</dbReference>
<dbReference type="RefSeq" id="WP_190835708.1">
    <property type="nucleotide sequence ID" value="NZ_CAWPPI010000098.1"/>
</dbReference>
<evidence type="ECO:0000259" key="1">
    <source>
        <dbReference type="Pfam" id="PF23571"/>
    </source>
</evidence>
<dbReference type="PANTHER" id="PTHR31901:SF9">
    <property type="entry name" value="GH3 DOMAIN-CONTAINING PROTEIN"/>
    <property type="match status" value="1"/>
</dbReference>
<dbReference type="InterPro" id="IPR055377">
    <property type="entry name" value="GH3_M"/>
</dbReference>
<evidence type="ECO:0000259" key="2">
    <source>
        <dbReference type="Pfam" id="PF23572"/>
    </source>
</evidence>
<comment type="caution">
    <text evidence="3">The sequence shown here is derived from an EMBL/GenBank/DDBJ whole genome shotgun (WGS) entry which is preliminary data.</text>
</comment>
<sequence length="565" mass="64297">MTNFLLPLLSFIAERARANFVKKIRHTDAVQEKFLLTLLQAHKNTELGSKYGLSDIKTIEQFQQQVPILPYSSYEPYTERIANGEQNILTPDPVVYLTLTSGSTGKKKMIPTTRRSQNAFRRATLTSIGFLIEALKRQKRQFGKLLLTNSVQTWGRTSGGIDYGPSSAGVLRMDKFLYKQLFAHPYETLQPADSLARHYVCLLFALSDEATRGIIANFPMLILRTANYLEKYGEDLIEDLEKGTIASTLELEPEIRTQLEQQHSANPKRAAQLQEILKSEGRLTPKLVWQNLSFIATARGGTSDFYFERFPAYFGDTPIFGAAYSSAEGMFSVYPDVNDDASVLAIESSFFEFIPEEQWEAEHPKTLLATQVKAGERYRILITNYGGFYRYDIGDVVEVVGFYETAPLLVFRYRRGGFVSSTTEKTTEFHATQVMQALQQEFNIPLEDFCITLSDNDFPARYLANIELASGYTLENPQAFLTSFDRKLQEVNTHYEISRRDTIPPPRLRILSNGSFAIIRQRQLQRGIPDSQLKFPHVSEDRNFLAGLSVEKEIRLNDVINYSDN</sequence>
<dbReference type="Proteomes" id="UP000629098">
    <property type="component" value="Unassembled WGS sequence"/>
</dbReference>
<feature type="domain" description="GH3 middle" evidence="1">
    <location>
        <begin position="343"/>
        <end position="414"/>
    </location>
</feature>